<keyword evidence="3" id="KW-1185">Reference proteome</keyword>
<evidence type="ECO:0008006" key="4">
    <source>
        <dbReference type="Google" id="ProtNLM"/>
    </source>
</evidence>
<dbReference type="HOGENOM" id="CLU_1591818_0_0_0"/>
<dbReference type="SUPFAM" id="SSF48619">
    <property type="entry name" value="Phospholipase A2, PLA2"/>
    <property type="match status" value="1"/>
</dbReference>
<dbReference type="GO" id="GO:0004623">
    <property type="term" value="F:phospholipase A2 activity"/>
    <property type="evidence" value="ECO:0007669"/>
    <property type="project" value="InterPro"/>
</dbReference>
<dbReference type="Pfam" id="PF09056">
    <property type="entry name" value="Phospholip_A2_3"/>
    <property type="match status" value="1"/>
</dbReference>
<dbReference type="RefSeq" id="WP_013615287.1">
    <property type="nucleotide sequence ID" value="NC_015161.1"/>
</dbReference>
<dbReference type="Gene3D" id="1.20.90.10">
    <property type="entry name" value="Phospholipase A2 domain"/>
    <property type="match status" value="1"/>
</dbReference>
<name>F0RK33_DEIPM</name>
<dbReference type="AlphaFoldDB" id="F0RK33"/>
<evidence type="ECO:0000313" key="2">
    <source>
        <dbReference type="EMBL" id="ADY26679.1"/>
    </source>
</evidence>
<dbReference type="InterPro" id="IPR015141">
    <property type="entry name" value="PLipase_A2_prok/fun"/>
</dbReference>
<reference evidence="3" key="1">
    <citation type="submission" date="2011-02" db="EMBL/GenBank/DDBJ databases">
        <title>The complete sequence of chromosome of Deinococcus proteolyticus DSM 20540.</title>
        <authorList>
            <consortium name="US DOE Joint Genome Institute (JGI-PGF)"/>
            <person name="Lucas S."/>
            <person name="Copeland A."/>
            <person name="Lapidus A."/>
            <person name="Bruce D."/>
            <person name="Goodwin L."/>
            <person name="Pitluck S."/>
            <person name="Kyrpides N."/>
            <person name="Mavromatis K."/>
            <person name="Pagani I."/>
            <person name="Ivanova N."/>
            <person name="Ovchinnikova G."/>
            <person name="Zeytun A."/>
            <person name="Detter J.C."/>
            <person name="Han C."/>
            <person name="Land M."/>
            <person name="Hauser L."/>
            <person name="Markowitz V."/>
            <person name="Cheng J.-F."/>
            <person name="Hugenholtz P."/>
            <person name="Woyke T."/>
            <person name="Wu D."/>
            <person name="Pukall R."/>
            <person name="Steenblock K."/>
            <person name="Brambilla E."/>
            <person name="Klenk H.-P."/>
            <person name="Eisen J.A."/>
        </authorList>
    </citation>
    <scope>NUCLEOTIDE SEQUENCE [LARGE SCALE GENOMIC DNA]</scope>
    <source>
        <strain evidence="3">ATCC 35074 / DSM 20540 / JCM 6276 / NBRC 101906 / NCIMB 13154 / VKM Ac-1939 / CCM 2703 / MRP</strain>
    </source>
</reference>
<proteinExistence type="predicted"/>
<dbReference type="PROSITE" id="PS51257">
    <property type="entry name" value="PROKAR_LIPOPROTEIN"/>
    <property type="match status" value="1"/>
</dbReference>
<evidence type="ECO:0000256" key="1">
    <source>
        <dbReference type="SAM" id="SignalP"/>
    </source>
</evidence>
<accession>F0RK33</accession>
<dbReference type="InterPro" id="IPR036444">
    <property type="entry name" value="PLipase_A2_dom_sf"/>
</dbReference>
<keyword evidence="1" id="KW-0732">Signal</keyword>
<reference evidence="2 3" key="2">
    <citation type="journal article" date="2012" name="Stand. Genomic Sci.">
        <title>Complete genome sequence of the orange-red pigmented, radioresistant Deinococcus proteolyticus type strain (MRP(T)).</title>
        <authorList>
            <person name="Copeland A."/>
            <person name="Zeytun A."/>
            <person name="Yassawong M."/>
            <person name="Nolan M."/>
            <person name="Lucas S."/>
            <person name="Hammon N."/>
            <person name="Deshpande S."/>
            <person name="Cheng J.F."/>
            <person name="Han C."/>
            <person name="Tapia R."/>
            <person name="Goodwin L.A."/>
            <person name="Pitluck S."/>
            <person name="Mavromatis K."/>
            <person name="Liolios K."/>
            <person name="Pagani I."/>
            <person name="Ivanova N."/>
            <person name="Mikhailova N."/>
            <person name="Pati A."/>
            <person name="Chen A."/>
            <person name="Palaniappan K."/>
            <person name="Land M."/>
            <person name="Hauser L."/>
            <person name="Jeffries C.D."/>
            <person name="Brambilla E.M."/>
            <person name="Rohde M."/>
            <person name="Sikorski J."/>
            <person name="Pukall R."/>
            <person name="Goker M."/>
            <person name="Detter J.C."/>
            <person name="Woyke T."/>
            <person name="Bristow J."/>
            <person name="Eisen J.A."/>
            <person name="Markowitz V."/>
            <person name="Hugenholtz P."/>
            <person name="Kyrpides N.C."/>
            <person name="Klenk H.P."/>
            <person name="Lapidus A."/>
        </authorList>
    </citation>
    <scope>NUCLEOTIDE SEQUENCE [LARGE SCALE GENOMIC DNA]</scope>
    <source>
        <strain evidence="3">ATCC 35074 / DSM 20540 / JCM 6276 / NBRC 101906 / NCIMB 13154 / VKM Ac-1939 / CCM 2703 / MRP</strain>
    </source>
</reference>
<organism evidence="2 3">
    <name type="scientific">Deinococcus proteolyticus (strain ATCC 35074 / DSM 20540 / JCM 6276 / NBRC 101906 / NCIMB 13154 / VKM Ac-1939 / CCM 2703 / MRP)</name>
    <dbReference type="NCBI Taxonomy" id="693977"/>
    <lineage>
        <taxon>Bacteria</taxon>
        <taxon>Thermotogati</taxon>
        <taxon>Deinococcota</taxon>
        <taxon>Deinococci</taxon>
        <taxon>Deinococcales</taxon>
        <taxon>Deinococcaceae</taxon>
        <taxon>Deinococcus</taxon>
    </lineage>
</organism>
<sequence length="167" mass="17409">MPAGLPRWAGAAALAALSSSLSACVPAVQPQAPSPALLSRAGAATALVKTLGWGTPEAFAAARPALEPLWPELDWAGNGCSAPTGLGLGYRAKFTPACTVHDFAYHNLRVLEPTADNRRASDEAFRRNLWAVCEREAAAAQPGCFSAAVAYYAAVRLSGSRRFAPNT</sequence>
<feature type="chain" id="PRO_5003256019" description="Phospholipase A2" evidence="1">
    <location>
        <begin position="24"/>
        <end position="167"/>
    </location>
</feature>
<gene>
    <name evidence="2" type="ordered locus">Deipr_1541</name>
</gene>
<dbReference type="STRING" id="693977.Deipr_1541"/>
<protein>
    <recommendedName>
        <fullName evidence="4">Phospholipase A2</fullName>
    </recommendedName>
</protein>
<evidence type="ECO:0000313" key="3">
    <source>
        <dbReference type="Proteomes" id="UP000007718"/>
    </source>
</evidence>
<feature type="signal peptide" evidence="1">
    <location>
        <begin position="1"/>
        <end position="23"/>
    </location>
</feature>
<dbReference type="Proteomes" id="UP000007718">
    <property type="component" value="Chromosome"/>
</dbReference>
<dbReference type="OrthoDB" id="290927at2"/>
<dbReference type="GO" id="GO:0050482">
    <property type="term" value="P:arachidonate secretion"/>
    <property type="evidence" value="ECO:0007669"/>
    <property type="project" value="InterPro"/>
</dbReference>
<dbReference type="GO" id="GO:0006644">
    <property type="term" value="P:phospholipid metabolic process"/>
    <property type="evidence" value="ECO:0007669"/>
    <property type="project" value="InterPro"/>
</dbReference>
<dbReference type="KEGG" id="dpt:Deipr_1541"/>
<dbReference type="EMBL" id="CP002536">
    <property type="protein sequence ID" value="ADY26679.1"/>
    <property type="molecule type" value="Genomic_DNA"/>
</dbReference>